<dbReference type="KEGG" id="srd:SD10_17455"/>
<dbReference type="PATRIC" id="fig|1379870.5.peg.3783"/>
<evidence type="ECO:0000256" key="1">
    <source>
        <dbReference type="ARBA" id="ARBA00022801"/>
    </source>
</evidence>
<keyword evidence="2" id="KW-0645">Protease</keyword>
<dbReference type="EMBL" id="CP010429">
    <property type="protein sequence ID" value="AKD56431.1"/>
    <property type="molecule type" value="Genomic_DNA"/>
</dbReference>
<feature type="signal peptide" evidence="7">
    <location>
        <begin position="1"/>
        <end position="21"/>
    </location>
</feature>
<dbReference type="SUPFAM" id="SSF53474">
    <property type="entry name" value="alpha/beta-Hydrolases"/>
    <property type="match status" value="1"/>
</dbReference>
<sequence>MKKFTLLSLLFGLWLYQSVQAQTFSLEAVKSYPFPNELTSSAQGSRIAWAFNEQGKRNVYVAEGPDFAPRKLTNYTDDDGQEITSLSISDDGKWVIYVRGGDHGSNWDDELPVNTMSTPVPPKVQIWSIPFAGGEAKAIAEGDAPAISPKSDRVAFIKSGQVWVAPLDASSAAKAMFTARGTNSSIQWAPDGSKLAFVCDRKDHAFVGVFTNETTPILWIAPSFSQDESPRWAPDSKRLVFVRTPGSGGAPDSLLTRKHRPWSIWTADVASSGNASQIWQAPKTLAGSVPSTHGGFNLNWAANERIVFLSYQDGWPHLYSIASSGGSPLLLTPAPFMAEHITMSHDRKWLLFSGNTGPDKLDIDRRHAVRVPVDKAAMEVLTPGAGLEWTPVVTGDGATIAMISATAQRPPLPTVMAFTKGTPKVLAQNLVPANFPTTQLVIPKQVTFKSPDGMTVHGQLFEPTGGPSKKPTLIYVHGGPPRQMLLGWNYSDYYANSYALNQYLAGQGFVVLSVNYRLGIGYGYDFHQPANGGATGASEYQDVRAAAVWLSEQPQVDATKIGIYGGSYGGYLTALALARDSKLFAAGVDIHGVHDWSQQRYGVSATDRFEKVPDADKAAKIVWESSPVSSVSSWTSPVLIIHGDDDRNVRFSQSTDLVQRLDKQGVPMETLVIVDDTHHWMKHTNALKMSAATAEYFKRKLMKPKQ</sequence>
<keyword evidence="10" id="KW-1185">Reference proteome</keyword>
<dbReference type="OrthoDB" id="9812921at2"/>
<keyword evidence="7" id="KW-0732">Signal</keyword>
<evidence type="ECO:0000256" key="3">
    <source>
        <dbReference type="ARBA" id="ARBA00022990"/>
    </source>
</evidence>
<dbReference type="Proteomes" id="UP000033054">
    <property type="component" value="Chromosome"/>
</dbReference>
<dbReference type="InterPro" id="IPR002471">
    <property type="entry name" value="Pept_S9_AS"/>
</dbReference>
<reference evidence="9 10" key="1">
    <citation type="journal article" date="2014" name="Curr. Microbiol.">
        <title>Spirosoma radiotolerans sp. nov., a gamma-radiation-resistant bacterium isolated from gamma ray-irradiated soil.</title>
        <authorList>
            <person name="Lee J.J."/>
            <person name="Srinivasan S."/>
            <person name="Lim S."/>
            <person name="Joe M."/>
            <person name="Im S."/>
            <person name="Bae S.I."/>
            <person name="Park K.R."/>
            <person name="Han J.H."/>
            <person name="Park S.H."/>
            <person name="Joo B.M."/>
            <person name="Park S.J."/>
            <person name="Kim M.K."/>
        </authorList>
    </citation>
    <scope>NUCLEOTIDE SEQUENCE [LARGE SCALE GENOMIC DNA]</scope>
    <source>
        <strain evidence="9 10">DG5A</strain>
    </source>
</reference>
<feature type="chain" id="PRO_5002413531" description="Acyl-peptide hydrolase" evidence="7">
    <location>
        <begin position="22"/>
        <end position="706"/>
    </location>
</feature>
<organism evidence="9 10">
    <name type="scientific">Spirosoma radiotolerans</name>
    <dbReference type="NCBI Taxonomy" id="1379870"/>
    <lineage>
        <taxon>Bacteria</taxon>
        <taxon>Pseudomonadati</taxon>
        <taxon>Bacteroidota</taxon>
        <taxon>Cytophagia</taxon>
        <taxon>Cytophagales</taxon>
        <taxon>Cytophagaceae</taxon>
        <taxon>Spirosoma</taxon>
    </lineage>
</organism>
<evidence type="ECO:0000256" key="2">
    <source>
        <dbReference type="ARBA" id="ARBA00022825"/>
    </source>
</evidence>
<dbReference type="PANTHER" id="PTHR42776:SF27">
    <property type="entry name" value="DIPEPTIDYL PEPTIDASE FAMILY MEMBER 6"/>
    <property type="match status" value="1"/>
</dbReference>
<dbReference type="STRING" id="1379870.SD10_17455"/>
<dbReference type="InterPro" id="IPR029058">
    <property type="entry name" value="AB_hydrolase_fold"/>
</dbReference>
<accession>A0A0E3V8M5</accession>
<protein>
    <recommendedName>
        <fullName evidence="5">Acyl-peptide hydrolase</fullName>
    </recommendedName>
    <alternativeName>
        <fullName evidence="4">Acylaminoacyl-peptidase</fullName>
    </alternativeName>
</protein>
<evidence type="ECO:0000256" key="5">
    <source>
        <dbReference type="ARBA" id="ARBA00032596"/>
    </source>
</evidence>
<dbReference type="PANTHER" id="PTHR42776">
    <property type="entry name" value="SERINE PEPTIDASE S9 FAMILY MEMBER"/>
    <property type="match status" value="1"/>
</dbReference>
<dbReference type="PROSITE" id="PS00708">
    <property type="entry name" value="PRO_ENDOPEP_SER"/>
    <property type="match status" value="1"/>
</dbReference>
<evidence type="ECO:0000313" key="9">
    <source>
        <dbReference type="EMBL" id="AKD56431.1"/>
    </source>
</evidence>
<dbReference type="GO" id="GO:0006508">
    <property type="term" value="P:proteolysis"/>
    <property type="evidence" value="ECO:0007669"/>
    <property type="project" value="InterPro"/>
</dbReference>
<evidence type="ECO:0000259" key="8">
    <source>
        <dbReference type="Pfam" id="PF00326"/>
    </source>
</evidence>
<dbReference type="Pfam" id="PF07676">
    <property type="entry name" value="PD40"/>
    <property type="match status" value="2"/>
</dbReference>
<dbReference type="Pfam" id="PF00326">
    <property type="entry name" value="Peptidase_S9"/>
    <property type="match status" value="1"/>
</dbReference>
<dbReference type="HOGENOM" id="CLU_395743_0_0_10"/>
<dbReference type="SUPFAM" id="SSF82171">
    <property type="entry name" value="DPP6 N-terminal domain-like"/>
    <property type="match status" value="1"/>
</dbReference>
<dbReference type="RefSeq" id="WP_046575473.1">
    <property type="nucleotide sequence ID" value="NZ_CP010429.1"/>
</dbReference>
<evidence type="ECO:0000256" key="7">
    <source>
        <dbReference type="SAM" id="SignalP"/>
    </source>
</evidence>
<dbReference type="Gene3D" id="3.40.50.1820">
    <property type="entry name" value="alpha/beta hydrolase"/>
    <property type="match status" value="1"/>
</dbReference>
<dbReference type="InterPro" id="IPR011042">
    <property type="entry name" value="6-blade_b-propeller_TolB-like"/>
</dbReference>
<dbReference type="Gene3D" id="2.120.10.30">
    <property type="entry name" value="TolB, C-terminal domain"/>
    <property type="match status" value="1"/>
</dbReference>
<keyword evidence="2" id="KW-0720">Serine protease</keyword>
<gene>
    <name evidence="9" type="ORF">SD10_17455</name>
</gene>
<evidence type="ECO:0000256" key="4">
    <source>
        <dbReference type="ARBA" id="ARBA00032284"/>
    </source>
</evidence>
<name>A0A0E3V8M5_9BACT</name>
<keyword evidence="1" id="KW-0378">Hydrolase</keyword>
<proteinExistence type="predicted"/>
<feature type="domain" description="Peptidase S9 prolyl oligopeptidase catalytic" evidence="8">
    <location>
        <begin position="502"/>
        <end position="701"/>
    </location>
</feature>
<dbReference type="InterPro" id="IPR001375">
    <property type="entry name" value="Peptidase_S9_cat"/>
</dbReference>
<comment type="function">
    <text evidence="6">This enzyme catalyzes the hydrolysis of the N-terminal peptide bond of an N-acetylated peptide to generate an N-acetylated amino acid and a peptide with a free N-terminus. It preferentially cleaves off Ac-Ala, Ac-Met and Ac-Ser. Also, involved in the degradation of oxidized and glycated proteins.</text>
</comment>
<dbReference type="InterPro" id="IPR011659">
    <property type="entry name" value="WD40"/>
</dbReference>
<dbReference type="GO" id="GO:0004252">
    <property type="term" value="F:serine-type endopeptidase activity"/>
    <property type="evidence" value="ECO:0007669"/>
    <property type="project" value="InterPro"/>
</dbReference>
<evidence type="ECO:0000256" key="6">
    <source>
        <dbReference type="ARBA" id="ARBA00045885"/>
    </source>
</evidence>
<dbReference type="AlphaFoldDB" id="A0A0E3V8M5"/>
<evidence type="ECO:0000313" key="10">
    <source>
        <dbReference type="Proteomes" id="UP000033054"/>
    </source>
</evidence>
<keyword evidence="3" id="KW-0007">Acetylation</keyword>